<dbReference type="RefSeq" id="WP_190977743.1">
    <property type="nucleotide sequence ID" value="NZ_CP061568.1"/>
</dbReference>
<organism evidence="1 2">
    <name type="scientific">Acinetobacter seifertii</name>
    <dbReference type="NCBI Taxonomy" id="1530123"/>
    <lineage>
        <taxon>Bacteria</taxon>
        <taxon>Pseudomonadati</taxon>
        <taxon>Pseudomonadota</taxon>
        <taxon>Gammaproteobacteria</taxon>
        <taxon>Moraxellales</taxon>
        <taxon>Moraxellaceae</taxon>
        <taxon>Acinetobacter</taxon>
        <taxon>Acinetobacter calcoaceticus/baumannii complex</taxon>
    </lineage>
</organism>
<evidence type="ECO:0000313" key="2">
    <source>
        <dbReference type="Proteomes" id="UP000516672"/>
    </source>
</evidence>
<reference evidence="1 2" key="1">
    <citation type="submission" date="2020-09" db="EMBL/GenBank/DDBJ databases">
        <authorList>
            <person name="Chen F.-J."/>
            <person name="Lee Y.-T."/>
        </authorList>
    </citation>
    <scope>NUCLEOTIDE SEQUENCE [LARGE SCALE GENOMIC DNA]</scope>
    <source>
        <strain evidence="1 2">AS42</strain>
    </source>
</reference>
<dbReference type="Proteomes" id="UP000516672">
    <property type="component" value="Chromosome"/>
</dbReference>
<accession>A0A7H2QV08</accession>
<evidence type="ECO:0000313" key="1">
    <source>
        <dbReference type="EMBL" id="QOD72366.1"/>
    </source>
</evidence>
<dbReference type="AlphaFoldDB" id="A0A7H2QV08"/>
<protein>
    <submittedName>
        <fullName evidence="1">Uncharacterized protein</fullName>
    </submittedName>
</protein>
<proteinExistence type="predicted"/>
<sequence length="74" mass="7995">MGEAKRRGTKEERVALAIERNEATKAAAKQAVIARRQKLQSRGKTISIGRLPFGLAIALAAVGSSAFEVHKHEN</sequence>
<name>A0A7H2QV08_9GAMM</name>
<dbReference type="EMBL" id="CP061828">
    <property type="protein sequence ID" value="QOD72366.1"/>
    <property type="molecule type" value="Genomic_DNA"/>
</dbReference>
<gene>
    <name evidence="1" type="ORF">IC779_14940</name>
</gene>
<reference evidence="2" key="2">
    <citation type="submission" date="2020-10" db="EMBL/GenBank/DDBJ databases">
        <title>Clinical and molecular characterization of Acinetobacter seifertii in Taiwan.</title>
        <authorList>
            <person name="Li L.-H."/>
            <person name="Yang Y.-S."/>
            <person name="Sun J.-R."/>
            <person name="Huang T.-W."/>
            <person name="Huang W.-C."/>
            <person name="Wang Y.-C."/>
            <person name="Kuo T.-H."/>
            <person name="Kuo S.-C."/>
            <person name="Chen T.-L."/>
        </authorList>
    </citation>
    <scope>NUCLEOTIDE SEQUENCE [LARGE SCALE GENOMIC DNA]</scope>
    <source>
        <strain evidence="2">AS42</strain>
    </source>
</reference>